<evidence type="ECO:0000313" key="3">
    <source>
        <dbReference type="EMBL" id="GAH14698.1"/>
    </source>
</evidence>
<keyword evidence="1" id="KW-0326">Glycosidase</keyword>
<gene>
    <name evidence="3" type="ORF">S01H4_52712</name>
</gene>
<name>X1F1K3_9ZZZZ</name>
<dbReference type="GO" id="GO:0006516">
    <property type="term" value="P:glycoprotein catabolic process"/>
    <property type="evidence" value="ECO:0007669"/>
    <property type="project" value="TreeGrafter"/>
</dbReference>
<feature type="non-terminal residue" evidence="3">
    <location>
        <position position="1"/>
    </location>
</feature>
<feature type="domain" description="Mannosidase Ig/CBM-like" evidence="2">
    <location>
        <begin position="147"/>
        <end position="238"/>
    </location>
</feature>
<dbReference type="AlphaFoldDB" id="X1F1K3"/>
<protein>
    <recommendedName>
        <fullName evidence="2">Mannosidase Ig/CBM-like domain-containing protein</fullName>
    </recommendedName>
</protein>
<proteinExistence type="predicted"/>
<dbReference type="InterPro" id="IPR050887">
    <property type="entry name" value="Beta-mannosidase_GH2"/>
</dbReference>
<dbReference type="InterPro" id="IPR041447">
    <property type="entry name" value="Mannosidase_ig"/>
</dbReference>
<dbReference type="Gene3D" id="3.20.20.80">
    <property type="entry name" value="Glycosidases"/>
    <property type="match status" value="1"/>
</dbReference>
<reference evidence="3" key="1">
    <citation type="journal article" date="2014" name="Front. Microbiol.">
        <title>High frequency of phylogenetically diverse reductive dehalogenase-homologous genes in deep subseafloor sedimentary metagenomes.</title>
        <authorList>
            <person name="Kawai M."/>
            <person name="Futagami T."/>
            <person name="Toyoda A."/>
            <person name="Takaki Y."/>
            <person name="Nishi S."/>
            <person name="Hori S."/>
            <person name="Arai W."/>
            <person name="Tsubouchi T."/>
            <person name="Morono Y."/>
            <person name="Uchiyama I."/>
            <person name="Ito T."/>
            <person name="Fujiyama A."/>
            <person name="Inagaki F."/>
            <person name="Takami H."/>
        </authorList>
    </citation>
    <scope>NUCLEOTIDE SEQUENCE</scope>
    <source>
        <strain evidence="3">Expedition CK06-06</strain>
    </source>
</reference>
<dbReference type="Gene3D" id="2.60.40.10">
    <property type="entry name" value="Immunoglobulins"/>
    <property type="match status" value="1"/>
</dbReference>
<dbReference type="InterPro" id="IPR017853">
    <property type="entry name" value="GH"/>
</dbReference>
<dbReference type="InterPro" id="IPR013783">
    <property type="entry name" value="Ig-like_fold"/>
</dbReference>
<dbReference type="PANTHER" id="PTHR43730">
    <property type="entry name" value="BETA-MANNOSIDASE"/>
    <property type="match status" value="1"/>
</dbReference>
<organism evidence="3">
    <name type="scientific">marine sediment metagenome</name>
    <dbReference type="NCBI Taxonomy" id="412755"/>
    <lineage>
        <taxon>unclassified sequences</taxon>
        <taxon>metagenomes</taxon>
        <taxon>ecological metagenomes</taxon>
    </lineage>
</organism>
<dbReference type="Pfam" id="PF17786">
    <property type="entry name" value="Mannosidase_ig"/>
    <property type="match status" value="1"/>
</dbReference>
<comment type="caution">
    <text evidence="3">The sequence shown here is derived from an EMBL/GenBank/DDBJ whole genome shotgun (WGS) entry which is preliminary data.</text>
</comment>
<accession>X1F1K3</accession>
<evidence type="ECO:0000256" key="1">
    <source>
        <dbReference type="ARBA" id="ARBA00023295"/>
    </source>
</evidence>
<keyword evidence="1" id="KW-0378">Hydrolase</keyword>
<dbReference type="GO" id="GO:0004567">
    <property type="term" value="F:beta-mannosidase activity"/>
    <property type="evidence" value="ECO:0007669"/>
    <property type="project" value="TreeGrafter"/>
</dbReference>
<sequence length="258" mass="30661">YRKFNSRFMSEFGFESFPSMKTISSFCPSDQFDLFSPIMENHQKNAAGNKKILKYMKKRFIIPKKFENQVILSQITQAEAIEYGVEHWRRNRNEFHCMGSLYWQLNDCWPVASWSSIDYFIRWKALHYFGKRFYQPVFPSVKEDKESVEFWITNDLRTSCEFILNWKIMNTTGMMLKHGSFNSEILPCTSLKTGTITVSEINRDKIKRQNNVVFFELKYIQNGEKTISHGFRLFNAPKKFNLIDPEFSLFPHQRAKLA</sequence>
<evidence type="ECO:0000259" key="2">
    <source>
        <dbReference type="Pfam" id="PF17786"/>
    </source>
</evidence>
<dbReference type="PANTHER" id="PTHR43730:SF1">
    <property type="entry name" value="BETA-MANNOSIDASE"/>
    <property type="match status" value="1"/>
</dbReference>
<dbReference type="SUPFAM" id="SSF49303">
    <property type="entry name" value="beta-Galactosidase/glucuronidase domain"/>
    <property type="match status" value="1"/>
</dbReference>
<dbReference type="EMBL" id="BART01030147">
    <property type="protein sequence ID" value="GAH14698.1"/>
    <property type="molecule type" value="Genomic_DNA"/>
</dbReference>
<dbReference type="SUPFAM" id="SSF51445">
    <property type="entry name" value="(Trans)glycosidases"/>
    <property type="match status" value="1"/>
</dbReference>
<dbReference type="InterPro" id="IPR036156">
    <property type="entry name" value="Beta-gal/glucu_dom_sf"/>
</dbReference>